<dbReference type="InterPro" id="IPR000257">
    <property type="entry name" value="Uroporphyrinogen_deCOase"/>
</dbReference>
<evidence type="ECO:0000259" key="1">
    <source>
        <dbReference type="Pfam" id="PF01208"/>
    </source>
</evidence>
<dbReference type="GO" id="GO:0004853">
    <property type="term" value="F:uroporphyrinogen decarboxylase activity"/>
    <property type="evidence" value="ECO:0007669"/>
    <property type="project" value="InterPro"/>
</dbReference>
<dbReference type="GO" id="GO:0006779">
    <property type="term" value="P:porphyrin-containing compound biosynthetic process"/>
    <property type="evidence" value="ECO:0007669"/>
    <property type="project" value="InterPro"/>
</dbReference>
<dbReference type="HOGENOM" id="CLU_054162_0_0_12"/>
<dbReference type="PANTHER" id="PTHR47099">
    <property type="entry name" value="METHYLCOBAMIDE:COM METHYLTRANSFERASE MTBA"/>
    <property type="match status" value="1"/>
</dbReference>
<accession>F5YDA4</accession>
<dbReference type="RefSeq" id="WP_015710369.1">
    <property type="nucleotide sequence ID" value="NC_015577.1"/>
</dbReference>
<dbReference type="Proteomes" id="UP000009222">
    <property type="component" value="Chromosome"/>
</dbReference>
<keyword evidence="3" id="KW-1185">Reference proteome</keyword>
<dbReference type="KEGG" id="taz:TREAZ_1653"/>
<name>F5YDA4_LEAAZ</name>
<dbReference type="InterPro" id="IPR038071">
    <property type="entry name" value="UROD/MetE-like_sf"/>
</dbReference>
<dbReference type="PANTHER" id="PTHR47099:SF1">
    <property type="entry name" value="METHYLCOBAMIDE:COM METHYLTRANSFERASE MTBA"/>
    <property type="match status" value="1"/>
</dbReference>
<dbReference type="InterPro" id="IPR052024">
    <property type="entry name" value="Methanogen_methyltrans"/>
</dbReference>
<gene>
    <name evidence="2" type="ordered locus">TREAZ_1653</name>
</gene>
<dbReference type="Gene3D" id="3.20.20.210">
    <property type="match status" value="1"/>
</dbReference>
<protein>
    <recommendedName>
        <fullName evidence="1">Uroporphyrinogen decarboxylase (URO-D) domain-containing protein</fullName>
    </recommendedName>
</protein>
<organism evidence="2 3">
    <name type="scientific">Leadbettera azotonutricia (strain ATCC BAA-888 / DSM 13862 / ZAS-9)</name>
    <name type="common">Treponema azotonutricium</name>
    <dbReference type="NCBI Taxonomy" id="545695"/>
    <lineage>
        <taxon>Bacteria</taxon>
        <taxon>Pseudomonadati</taxon>
        <taxon>Spirochaetota</taxon>
        <taxon>Spirochaetia</taxon>
        <taxon>Spirochaetales</taxon>
        <taxon>Breznakiellaceae</taxon>
        <taxon>Leadbettera</taxon>
    </lineage>
</organism>
<reference evidence="2 3" key="2">
    <citation type="journal article" date="2011" name="ISME J.">
        <title>RNA-seq reveals cooperative metabolic interactions between two termite-gut spirochete species in co-culture.</title>
        <authorList>
            <person name="Rosenthal A.Z."/>
            <person name="Matson E.G."/>
            <person name="Eldar A."/>
            <person name="Leadbetter J.R."/>
        </authorList>
    </citation>
    <scope>NUCLEOTIDE SEQUENCE [LARGE SCALE GENOMIC DNA]</scope>
    <source>
        <strain evidence="3">ATCC BAA-888 / DSM 13862 / ZAS-9</strain>
    </source>
</reference>
<dbReference type="InParanoid" id="F5YDA4"/>
<dbReference type="OrthoDB" id="161361at2"/>
<dbReference type="EMBL" id="CP001841">
    <property type="protein sequence ID" value="AEF82268.1"/>
    <property type="molecule type" value="Genomic_DNA"/>
</dbReference>
<dbReference type="Pfam" id="PF01208">
    <property type="entry name" value="URO-D"/>
    <property type="match status" value="1"/>
</dbReference>
<evidence type="ECO:0000313" key="3">
    <source>
        <dbReference type="Proteomes" id="UP000009222"/>
    </source>
</evidence>
<proteinExistence type="predicted"/>
<dbReference type="STRING" id="545695.TREAZ_1653"/>
<dbReference type="eggNOG" id="COG0407">
    <property type="taxonomic scope" value="Bacteria"/>
</dbReference>
<dbReference type="AlphaFoldDB" id="F5YDA4"/>
<reference evidence="3" key="1">
    <citation type="submission" date="2009-12" db="EMBL/GenBank/DDBJ databases">
        <title>Complete sequence of Treponema azotonutricium strain ZAS-9.</title>
        <authorList>
            <person name="Tetu S.G."/>
            <person name="Matson E."/>
            <person name="Ren Q."/>
            <person name="Seshadri R."/>
            <person name="Elbourne L."/>
            <person name="Hassan K.A."/>
            <person name="Durkin A."/>
            <person name="Radune D."/>
            <person name="Mohamoud Y."/>
            <person name="Shay R."/>
            <person name="Jin S."/>
            <person name="Zhang X."/>
            <person name="Lucey K."/>
            <person name="Ballor N.R."/>
            <person name="Ottesen E."/>
            <person name="Rosenthal R."/>
            <person name="Allen A."/>
            <person name="Leadbetter J.R."/>
            <person name="Paulsen I.T."/>
        </authorList>
    </citation>
    <scope>NUCLEOTIDE SEQUENCE [LARGE SCALE GENOMIC DNA]</scope>
    <source>
        <strain evidence="3">ATCC BAA-888 / DSM 13862 / ZAS-9</strain>
    </source>
</reference>
<evidence type="ECO:0000313" key="2">
    <source>
        <dbReference type="EMBL" id="AEF82268.1"/>
    </source>
</evidence>
<feature type="domain" description="Uroporphyrinogen decarboxylase (URO-D)" evidence="1">
    <location>
        <begin position="144"/>
        <end position="352"/>
    </location>
</feature>
<sequence length="354" mass="39821">MTSRERVLAALRHEESDKIPFSLGFGVNEYARKQLAEYLGKTMNEIDAMLLAATDLRWVSPRYIGPSYRSPKGDAEKPDVWGVSHKAVFNGFDSYYEISNYPLKGLGETMKLEDHVFPSPDWFDYSFLKSDIEKADHDGEHAIVMGNGNIFESSWYMLGFEDMFALLLTDPDLAWKLLEKVTDFFCAYFERALTAAGGRIDIAFTADDIGQQSGLLMSLPLWEEILKPHHVRLNKLLHSFGVKVMYHTDGAVMDAIDGLIDMGIDVFEAIQFDAKGMDPVLLKNNWRHKLCFHGGVSVQSTLPFGSTDDVRKEVQERIKIMGKNGGYILAPSHAIQGGTPPQNIIAFLEEAGRW</sequence>
<dbReference type="SUPFAM" id="SSF51726">
    <property type="entry name" value="UROD/MetE-like"/>
    <property type="match status" value="1"/>
</dbReference>